<organism evidence="2">
    <name type="scientific">marine metagenome</name>
    <dbReference type="NCBI Taxonomy" id="408172"/>
    <lineage>
        <taxon>unclassified sequences</taxon>
        <taxon>metagenomes</taxon>
        <taxon>ecological metagenomes</taxon>
    </lineage>
</organism>
<dbReference type="AlphaFoldDB" id="A0A382X4U3"/>
<name>A0A382X4U3_9ZZZZ</name>
<keyword evidence="1" id="KW-0812">Transmembrane</keyword>
<dbReference type="EMBL" id="UINC01164884">
    <property type="protein sequence ID" value="SVD65963.1"/>
    <property type="molecule type" value="Genomic_DNA"/>
</dbReference>
<reference evidence="2" key="1">
    <citation type="submission" date="2018-05" db="EMBL/GenBank/DDBJ databases">
        <authorList>
            <person name="Lanie J.A."/>
            <person name="Ng W.-L."/>
            <person name="Kazmierczak K.M."/>
            <person name="Andrzejewski T.M."/>
            <person name="Davidsen T.M."/>
            <person name="Wayne K.J."/>
            <person name="Tettelin H."/>
            <person name="Glass J.I."/>
            <person name="Rusch D."/>
            <person name="Podicherti R."/>
            <person name="Tsui H.-C.T."/>
            <person name="Winkler M.E."/>
        </authorList>
    </citation>
    <scope>NUCLEOTIDE SEQUENCE</scope>
</reference>
<accession>A0A382X4U3</accession>
<keyword evidence="1" id="KW-1133">Transmembrane helix</keyword>
<gene>
    <name evidence="2" type="ORF">METZ01_LOCUS418817</name>
</gene>
<protein>
    <submittedName>
        <fullName evidence="2">Uncharacterized protein</fullName>
    </submittedName>
</protein>
<keyword evidence="1" id="KW-0472">Membrane</keyword>
<feature type="transmembrane region" description="Helical" evidence="1">
    <location>
        <begin position="110"/>
        <end position="132"/>
    </location>
</feature>
<feature type="non-terminal residue" evidence="2">
    <location>
        <position position="140"/>
    </location>
</feature>
<evidence type="ECO:0000256" key="1">
    <source>
        <dbReference type="SAM" id="Phobius"/>
    </source>
</evidence>
<proteinExistence type="predicted"/>
<evidence type="ECO:0000313" key="2">
    <source>
        <dbReference type="EMBL" id="SVD65963.1"/>
    </source>
</evidence>
<sequence>MYLVRDLEENLNLEYARDLSERLFLIIRFEGGNDTWQTSSGIPPLEKIRFRKWINKSTNNTDYINKINYETVSNVMVGRYKGQGVVRVDTMKGRFIFTEPHDDWREIRFLLPWIIAVLGLIGLILAGTWLALRWIMKPLN</sequence>